<evidence type="ECO:0000256" key="5">
    <source>
        <dbReference type="ARBA" id="ARBA00025050"/>
    </source>
</evidence>
<comment type="caution">
    <text evidence="9">The sequence shown here is derived from an EMBL/GenBank/DDBJ whole genome shotgun (WGS) entry which is preliminary data.</text>
</comment>
<evidence type="ECO:0000313" key="9">
    <source>
        <dbReference type="EMBL" id="HJD98185.1"/>
    </source>
</evidence>
<dbReference type="PANTHER" id="PTHR20982">
    <property type="entry name" value="RIBOSOME RECYCLING FACTOR"/>
    <property type="match status" value="1"/>
</dbReference>
<evidence type="ECO:0000256" key="2">
    <source>
        <dbReference type="ARBA" id="ARBA00005912"/>
    </source>
</evidence>
<dbReference type="CDD" id="cd00520">
    <property type="entry name" value="RRF"/>
    <property type="match status" value="1"/>
</dbReference>
<keyword evidence="7" id="KW-0175">Coiled coil</keyword>
<evidence type="ECO:0000256" key="6">
    <source>
        <dbReference type="HAMAP-Rule" id="MF_00040"/>
    </source>
</evidence>
<dbReference type="PANTHER" id="PTHR20982:SF3">
    <property type="entry name" value="MITOCHONDRIAL RIBOSOME RECYCLING FACTOR PSEUDO 1"/>
    <property type="match status" value="1"/>
</dbReference>
<dbReference type="AlphaFoldDB" id="A0A921AYF6"/>
<evidence type="ECO:0000256" key="4">
    <source>
        <dbReference type="ARBA" id="ARBA00022917"/>
    </source>
</evidence>
<name>A0A921AYF6_9BACT</name>
<keyword evidence="4 6" id="KW-0648">Protein biosynthesis</keyword>
<evidence type="ECO:0000256" key="3">
    <source>
        <dbReference type="ARBA" id="ARBA00022490"/>
    </source>
</evidence>
<reference evidence="9" key="1">
    <citation type="journal article" date="2021" name="PeerJ">
        <title>Extensive microbial diversity within the chicken gut microbiome revealed by metagenomics and culture.</title>
        <authorList>
            <person name="Gilroy R."/>
            <person name="Ravi A."/>
            <person name="Getino M."/>
            <person name="Pursley I."/>
            <person name="Horton D.L."/>
            <person name="Alikhan N.F."/>
            <person name="Baker D."/>
            <person name="Gharbi K."/>
            <person name="Hall N."/>
            <person name="Watson M."/>
            <person name="Adriaenssens E.M."/>
            <person name="Foster-Nyarko E."/>
            <person name="Jarju S."/>
            <person name="Secka A."/>
            <person name="Antonio M."/>
            <person name="Oren A."/>
            <person name="Chaudhuri R.R."/>
            <person name="La Ragione R."/>
            <person name="Hildebrand F."/>
            <person name="Pallen M.J."/>
        </authorList>
    </citation>
    <scope>NUCLEOTIDE SEQUENCE</scope>
    <source>
        <strain evidence="9">ChiGjej2B2-19336</strain>
    </source>
</reference>
<dbReference type="Proteomes" id="UP000698963">
    <property type="component" value="Unassembled WGS sequence"/>
</dbReference>
<dbReference type="FunFam" id="1.10.132.20:FF:000001">
    <property type="entry name" value="Ribosome-recycling factor"/>
    <property type="match status" value="1"/>
</dbReference>
<dbReference type="InterPro" id="IPR023584">
    <property type="entry name" value="Ribosome_recyc_fac_dom"/>
</dbReference>
<dbReference type="EMBL" id="DYZA01000230">
    <property type="protein sequence ID" value="HJD98185.1"/>
    <property type="molecule type" value="Genomic_DNA"/>
</dbReference>
<dbReference type="HAMAP" id="MF_00040">
    <property type="entry name" value="RRF"/>
    <property type="match status" value="1"/>
</dbReference>
<evidence type="ECO:0000256" key="1">
    <source>
        <dbReference type="ARBA" id="ARBA00004496"/>
    </source>
</evidence>
<dbReference type="GO" id="GO:0043023">
    <property type="term" value="F:ribosomal large subunit binding"/>
    <property type="evidence" value="ECO:0007669"/>
    <property type="project" value="TreeGrafter"/>
</dbReference>
<feature type="domain" description="Ribosome recycling factor" evidence="8">
    <location>
        <begin position="22"/>
        <end position="184"/>
    </location>
</feature>
<sequence length="186" mass="21055">MDIETLQLDAEERMEKALVALDRDFGKLRTGRATTSLVDNIKVDYYGTPTPIQQLASVAVPDSRTVTIQPWDRNAFSPVEKAILKSDLGLTPMNDGRLIRITVPPLTEERRRDLTKVSKKYTEDAKVALRNIRRDVNDALKKLEKDKEISADELKKAMDDVQKLTDAFVKKADAKAQAKEKEIMEI</sequence>
<dbReference type="GO" id="GO:0005829">
    <property type="term" value="C:cytosol"/>
    <property type="evidence" value="ECO:0007669"/>
    <property type="project" value="GOC"/>
</dbReference>
<keyword evidence="3 6" id="KW-0963">Cytoplasm</keyword>
<dbReference type="InterPro" id="IPR036191">
    <property type="entry name" value="RRF_sf"/>
</dbReference>
<dbReference type="NCBIfam" id="TIGR00496">
    <property type="entry name" value="frr"/>
    <property type="match status" value="1"/>
</dbReference>
<comment type="function">
    <text evidence="5 6">Responsible for the release of ribosomes from messenger RNA at the termination of protein biosynthesis. May increase the efficiency of translation by recycling ribosomes from one round of translation to another.</text>
</comment>
<feature type="coiled-coil region" evidence="7">
    <location>
        <begin position="126"/>
        <end position="160"/>
    </location>
</feature>
<dbReference type="SUPFAM" id="SSF55194">
    <property type="entry name" value="Ribosome recycling factor, RRF"/>
    <property type="match status" value="1"/>
</dbReference>
<organism evidence="9 10">
    <name type="scientific">Mailhella massiliensis</name>
    <dbReference type="NCBI Taxonomy" id="1903261"/>
    <lineage>
        <taxon>Bacteria</taxon>
        <taxon>Pseudomonadati</taxon>
        <taxon>Thermodesulfobacteriota</taxon>
        <taxon>Desulfovibrionia</taxon>
        <taxon>Desulfovibrionales</taxon>
        <taxon>Desulfovibrionaceae</taxon>
        <taxon>Mailhella</taxon>
    </lineage>
</organism>
<comment type="similarity">
    <text evidence="2 6">Belongs to the RRF family.</text>
</comment>
<dbReference type="FunFam" id="3.30.1360.40:FF:000001">
    <property type="entry name" value="Ribosome-recycling factor"/>
    <property type="match status" value="1"/>
</dbReference>
<gene>
    <name evidence="6 9" type="primary">frr</name>
    <name evidence="9" type="ORF">K8W16_11135</name>
</gene>
<dbReference type="Gene3D" id="3.30.1360.40">
    <property type="match status" value="1"/>
</dbReference>
<evidence type="ECO:0000313" key="10">
    <source>
        <dbReference type="Proteomes" id="UP000698963"/>
    </source>
</evidence>
<dbReference type="Gene3D" id="1.10.132.20">
    <property type="entry name" value="Ribosome-recycling factor"/>
    <property type="match status" value="1"/>
</dbReference>
<reference evidence="9" key="2">
    <citation type="submission" date="2021-09" db="EMBL/GenBank/DDBJ databases">
        <authorList>
            <person name="Gilroy R."/>
        </authorList>
    </citation>
    <scope>NUCLEOTIDE SEQUENCE</scope>
    <source>
        <strain evidence="9">ChiGjej2B2-19336</strain>
    </source>
</reference>
<dbReference type="GO" id="GO:0002184">
    <property type="term" value="P:cytoplasmic translational termination"/>
    <property type="evidence" value="ECO:0007669"/>
    <property type="project" value="TreeGrafter"/>
</dbReference>
<protein>
    <recommendedName>
        <fullName evidence="6">Ribosome-recycling factor</fullName>
        <shortName evidence="6">RRF</shortName>
    </recommendedName>
    <alternativeName>
        <fullName evidence="6">Ribosome-releasing factor</fullName>
    </alternativeName>
</protein>
<comment type="subcellular location">
    <subcellularLocation>
        <location evidence="1 6">Cytoplasm</location>
    </subcellularLocation>
</comment>
<proteinExistence type="inferred from homology"/>
<dbReference type="Pfam" id="PF01765">
    <property type="entry name" value="RRF"/>
    <property type="match status" value="1"/>
</dbReference>
<evidence type="ECO:0000256" key="7">
    <source>
        <dbReference type="SAM" id="Coils"/>
    </source>
</evidence>
<evidence type="ECO:0000259" key="8">
    <source>
        <dbReference type="Pfam" id="PF01765"/>
    </source>
</evidence>
<dbReference type="InterPro" id="IPR002661">
    <property type="entry name" value="Ribosome_recyc_fac"/>
</dbReference>
<dbReference type="RefSeq" id="WP_304123729.1">
    <property type="nucleotide sequence ID" value="NZ_DYZA01000230.1"/>
</dbReference>
<accession>A0A921AYF6</accession>